<organism evidence="2">
    <name type="scientific">marine metagenome</name>
    <dbReference type="NCBI Taxonomy" id="408172"/>
    <lineage>
        <taxon>unclassified sequences</taxon>
        <taxon>metagenomes</taxon>
        <taxon>ecological metagenomes</taxon>
    </lineage>
</organism>
<accession>A0A382WKU0</accession>
<keyword evidence="1" id="KW-1133">Transmembrane helix</keyword>
<evidence type="ECO:0000313" key="2">
    <source>
        <dbReference type="EMBL" id="SVD59392.1"/>
    </source>
</evidence>
<reference evidence="2" key="1">
    <citation type="submission" date="2018-05" db="EMBL/GenBank/DDBJ databases">
        <authorList>
            <person name="Lanie J.A."/>
            <person name="Ng W.-L."/>
            <person name="Kazmierczak K.M."/>
            <person name="Andrzejewski T.M."/>
            <person name="Davidsen T.M."/>
            <person name="Wayne K.J."/>
            <person name="Tettelin H."/>
            <person name="Glass J.I."/>
            <person name="Rusch D."/>
            <person name="Podicherti R."/>
            <person name="Tsui H.-C.T."/>
            <person name="Winkler M.E."/>
        </authorList>
    </citation>
    <scope>NUCLEOTIDE SEQUENCE</scope>
</reference>
<dbReference type="AlphaFoldDB" id="A0A382WKU0"/>
<feature type="non-terminal residue" evidence="2">
    <location>
        <position position="1"/>
    </location>
</feature>
<gene>
    <name evidence="2" type="ORF">METZ01_LOCUS412246</name>
</gene>
<proteinExistence type="predicted"/>
<feature type="transmembrane region" description="Helical" evidence="1">
    <location>
        <begin position="12"/>
        <end position="31"/>
    </location>
</feature>
<protein>
    <submittedName>
        <fullName evidence="2">Uncharacterized protein</fullName>
    </submittedName>
</protein>
<evidence type="ECO:0000256" key="1">
    <source>
        <dbReference type="SAM" id="Phobius"/>
    </source>
</evidence>
<keyword evidence="1" id="KW-0812">Transmembrane</keyword>
<dbReference type="EMBL" id="UINC01160631">
    <property type="protein sequence ID" value="SVD59392.1"/>
    <property type="molecule type" value="Genomic_DNA"/>
</dbReference>
<keyword evidence="1" id="KW-0472">Membrane</keyword>
<name>A0A382WKU0_9ZZZZ</name>
<sequence length="71" mass="8053">KKSSRQLNTFRLEILILIGIIVLLGAVSIWIQDFGNISDIFGNSEDETKILTSGVLMLRSKYVPHRRALRP</sequence>